<dbReference type="PANTHER" id="PTHR15000">
    <property type="entry name" value="ERYTHROID DIFFERENTIATION-RELATED FACTOR 1"/>
    <property type="match status" value="1"/>
</dbReference>
<reference evidence="3 4" key="1">
    <citation type="journal article" date="2020" name="IScience">
        <title>Genome Sequencing of the Endangered Kingdonia uniflora (Circaeasteraceae, Ranunculales) Reveals Potential Mechanisms of Evolutionary Specialization.</title>
        <authorList>
            <person name="Sun Y."/>
            <person name="Deng T."/>
            <person name="Zhang A."/>
            <person name="Moore M.J."/>
            <person name="Landis J.B."/>
            <person name="Lin N."/>
            <person name="Zhang H."/>
            <person name="Zhang X."/>
            <person name="Huang J."/>
            <person name="Zhang X."/>
            <person name="Sun H."/>
            <person name="Wang H."/>
        </authorList>
    </citation>
    <scope>NUCLEOTIDE SEQUENCE [LARGE SCALE GENOMIC DNA]</scope>
    <source>
        <strain evidence="3">TB1705</strain>
        <tissue evidence="3">Leaf</tissue>
    </source>
</reference>
<gene>
    <name evidence="3" type="ORF">GIB67_014745</name>
</gene>
<evidence type="ECO:0000259" key="2">
    <source>
        <dbReference type="Pfam" id="PF23788"/>
    </source>
</evidence>
<dbReference type="EMBL" id="JACGCM010000554">
    <property type="protein sequence ID" value="KAF6170928.1"/>
    <property type="molecule type" value="Genomic_DNA"/>
</dbReference>
<dbReference type="Pfam" id="PF23788">
    <property type="entry name" value="EDRF1_N"/>
    <property type="match status" value="1"/>
</dbReference>
<feature type="domain" description="EDRF1 N-terminal" evidence="2">
    <location>
        <begin position="84"/>
        <end position="163"/>
    </location>
</feature>
<evidence type="ECO:0000313" key="3">
    <source>
        <dbReference type="EMBL" id="KAF6170928.1"/>
    </source>
</evidence>
<dbReference type="Proteomes" id="UP000541444">
    <property type="component" value="Unassembled WGS sequence"/>
</dbReference>
<accession>A0A7J7NVI9</accession>
<name>A0A7J7NVI9_9MAGN</name>
<organism evidence="3 4">
    <name type="scientific">Kingdonia uniflora</name>
    <dbReference type="NCBI Taxonomy" id="39325"/>
    <lineage>
        <taxon>Eukaryota</taxon>
        <taxon>Viridiplantae</taxon>
        <taxon>Streptophyta</taxon>
        <taxon>Embryophyta</taxon>
        <taxon>Tracheophyta</taxon>
        <taxon>Spermatophyta</taxon>
        <taxon>Magnoliopsida</taxon>
        <taxon>Ranunculales</taxon>
        <taxon>Circaeasteraceae</taxon>
        <taxon>Kingdonia</taxon>
    </lineage>
</organism>
<proteinExistence type="predicted"/>
<evidence type="ECO:0000313" key="4">
    <source>
        <dbReference type="Proteomes" id="UP000541444"/>
    </source>
</evidence>
<dbReference type="AlphaFoldDB" id="A0A7J7NVI9"/>
<comment type="caution">
    <text evidence="3">The sequence shown here is derived from an EMBL/GenBank/DDBJ whole genome shotgun (WGS) entry which is preliminary data.</text>
</comment>
<dbReference type="GO" id="GO:0045893">
    <property type="term" value="P:positive regulation of DNA-templated transcription"/>
    <property type="evidence" value="ECO:0007669"/>
    <property type="project" value="TreeGrafter"/>
</dbReference>
<evidence type="ECO:0000256" key="1">
    <source>
        <dbReference type="SAM" id="MobiDB-lite"/>
    </source>
</evidence>
<keyword evidence="4" id="KW-1185">Reference proteome</keyword>
<feature type="region of interest" description="Disordered" evidence="1">
    <location>
        <begin position="1"/>
        <end position="42"/>
    </location>
</feature>
<protein>
    <recommendedName>
        <fullName evidence="2">EDRF1 N-terminal domain-containing protein</fullName>
    </recommendedName>
</protein>
<dbReference type="OrthoDB" id="1934910at2759"/>
<dbReference type="PANTHER" id="PTHR15000:SF1">
    <property type="entry name" value="ERYTHROID DIFFERENTIATION-RELATED FACTOR 1"/>
    <property type="match status" value="1"/>
</dbReference>
<sequence>MDGPLVSSDRPTQGSHGSFRENKQKSGNNRSDNVKKSSEIGENSRCVMQESEKYRRVGNNGFLRVLFWQYHNFRMLLVTPLMWLEAWFDSIMASVPEFVICYHQNGVVQGYELLKTDDIFSLKGISEDGTPTFHPQVVQENGLSVLRFLQDSCKHDPGAYWVLLVIHLIY</sequence>
<dbReference type="InterPro" id="IPR056582">
    <property type="entry name" value="EDRF1_N"/>
</dbReference>